<keyword evidence="1" id="KW-0238">DNA-binding</keyword>
<accession>A0A8J1LP01</accession>
<dbReference type="SUPFAM" id="SSF47823">
    <property type="entry name" value="lambda integrase-like, N-terminal domain"/>
    <property type="match status" value="1"/>
</dbReference>
<evidence type="ECO:0000256" key="2">
    <source>
        <dbReference type="ARBA" id="ARBA00023172"/>
    </source>
</evidence>
<dbReference type="Proteomes" id="UP000186698">
    <property type="component" value="Chromosome 8S"/>
</dbReference>
<evidence type="ECO:0000313" key="4">
    <source>
        <dbReference type="Proteomes" id="UP000186698"/>
    </source>
</evidence>
<organism evidence="4 5">
    <name type="scientific">Xenopus laevis</name>
    <name type="common">African clawed frog</name>
    <dbReference type="NCBI Taxonomy" id="8355"/>
    <lineage>
        <taxon>Eukaryota</taxon>
        <taxon>Metazoa</taxon>
        <taxon>Chordata</taxon>
        <taxon>Craniata</taxon>
        <taxon>Vertebrata</taxon>
        <taxon>Euteleostomi</taxon>
        <taxon>Amphibia</taxon>
        <taxon>Batrachia</taxon>
        <taxon>Anura</taxon>
        <taxon>Pipoidea</taxon>
        <taxon>Pipidae</taxon>
        <taxon>Xenopodinae</taxon>
        <taxon>Xenopus</taxon>
        <taxon>Xenopus</taxon>
    </lineage>
</organism>
<dbReference type="GeneID" id="121393070"/>
<dbReference type="Gene3D" id="1.10.150.130">
    <property type="match status" value="1"/>
</dbReference>
<evidence type="ECO:0000256" key="1">
    <source>
        <dbReference type="ARBA" id="ARBA00023125"/>
    </source>
</evidence>
<protein>
    <submittedName>
        <fullName evidence="5">Uncharacterized protein LOC121393070 isoform X1</fullName>
    </submittedName>
</protein>
<proteinExistence type="predicted"/>
<dbReference type="GO" id="GO:0003677">
    <property type="term" value="F:DNA binding"/>
    <property type="evidence" value="ECO:0007669"/>
    <property type="project" value="UniProtKB-KW"/>
</dbReference>
<evidence type="ECO:0000313" key="5">
    <source>
        <dbReference type="RefSeq" id="XP_041430929.1"/>
    </source>
</evidence>
<keyword evidence="4" id="KW-1185">Reference proteome</keyword>
<feature type="region of interest" description="Disordered" evidence="3">
    <location>
        <begin position="112"/>
        <end position="150"/>
    </location>
</feature>
<dbReference type="KEGG" id="xla:121393070"/>
<sequence>MGTVADQTTTEHVFESMEFNCAGLESKNCYASRNQRQIKMVDVGKQSVQGTFFRGNQMEGDNNGLQSVRMGCTCGRLLSTRSVENGGAVTASQCVGAQGSLEGDSAMWSQVERSSIVSQDRQHGSSFLYKKTRRDSQPESHKGVVSDHDLGGVEFTGHISHSSPRKTKCASRLSKSCKDKQTRMGVESQSVYSDCTEMGSAGCGSDGHDEQSESRHVLFPIPLQSDSSSGCSPAGLECRSPIYLSSNTSNPSHTEEDQGRESGHNRSNSRLAKEKLVPNAQILGNKEPLETASKGRYLESGSCQASQSSCLMPHSLEVERERLSKEGLSNQVINTMLSARKISTNRTYDRIWSIFSDWCKERKIIQEQVNIMQILDFLQAGFDKGLSLRTLKLQVSAISALIGVQCAKDKNISKFMAGVLHLRPPVRALSATWNLPLVLQALTEEPFEPLKEISQIFLTIKTVFLTAITSSRRVSDLQALSSVSPFTVIQPHQVILRPVPGYLPKVVSTFHVNHESVLPAFCPDPVSEQEKKWHMLDLVRCISIYLEKTMEWRKSDRLFVVPDGARKGQAASVATLSRWIVKCIHLAYKAKGLQSPKGVKAHSTRSLSTSWAFQANVGLEKICKSASWSSTNTFLNHYHVNLFTSEKTSFGRKILETVQLAD</sequence>
<feature type="compositionally biased region" description="Polar residues" evidence="3">
    <location>
        <begin position="243"/>
        <end position="252"/>
    </location>
</feature>
<dbReference type="PANTHER" id="PTHR33066">
    <property type="entry name" value="INTEGRASE_SAM-LIKE_N DOMAIN-CONTAINING PROTEIN"/>
    <property type="match status" value="1"/>
</dbReference>
<feature type="compositionally biased region" description="Basic and acidic residues" evidence="3">
    <location>
        <begin position="134"/>
        <end position="150"/>
    </location>
</feature>
<feature type="region of interest" description="Disordered" evidence="3">
    <location>
        <begin position="242"/>
        <end position="285"/>
    </location>
</feature>
<keyword evidence="2" id="KW-0233">DNA recombination</keyword>
<dbReference type="InterPro" id="IPR010998">
    <property type="entry name" value="Integrase_recombinase_N"/>
</dbReference>
<dbReference type="RefSeq" id="XP_041430929.1">
    <property type="nucleotide sequence ID" value="XM_041574995.1"/>
</dbReference>
<dbReference type="GO" id="GO:0015074">
    <property type="term" value="P:DNA integration"/>
    <property type="evidence" value="ECO:0007669"/>
    <property type="project" value="InterPro"/>
</dbReference>
<evidence type="ECO:0000256" key="3">
    <source>
        <dbReference type="SAM" id="MobiDB-lite"/>
    </source>
</evidence>
<dbReference type="OrthoDB" id="8954815at2759"/>
<reference evidence="5" key="1">
    <citation type="submission" date="2025-08" db="UniProtKB">
        <authorList>
            <consortium name="RefSeq"/>
        </authorList>
    </citation>
    <scope>IDENTIFICATION</scope>
    <source>
        <strain evidence="5">J_2021</strain>
        <tissue evidence="5">Erythrocytes</tissue>
    </source>
</reference>
<dbReference type="SUPFAM" id="SSF56349">
    <property type="entry name" value="DNA breaking-rejoining enzymes"/>
    <property type="match status" value="1"/>
</dbReference>
<dbReference type="InterPro" id="IPR011010">
    <property type="entry name" value="DNA_brk_join_enz"/>
</dbReference>
<dbReference type="GO" id="GO:0006310">
    <property type="term" value="P:DNA recombination"/>
    <property type="evidence" value="ECO:0007669"/>
    <property type="project" value="UniProtKB-KW"/>
</dbReference>
<feature type="compositionally biased region" description="Basic and acidic residues" evidence="3">
    <location>
        <begin position="253"/>
        <end position="264"/>
    </location>
</feature>
<dbReference type="Gene3D" id="1.10.443.10">
    <property type="entry name" value="Intergrase catalytic core"/>
    <property type="match status" value="1"/>
</dbReference>
<dbReference type="PANTHER" id="PTHR33066:SF2">
    <property type="entry name" value="FILAGGRIN-2-LIKE"/>
    <property type="match status" value="1"/>
</dbReference>
<dbReference type="AlphaFoldDB" id="A0A8J1LP01"/>
<dbReference type="InterPro" id="IPR013762">
    <property type="entry name" value="Integrase-like_cat_sf"/>
</dbReference>
<name>A0A8J1LP01_XENLA</name>
<gene>
    <name evidence="5" type="primary">LOC121393070</name>
</gene>